<proteinExistence type="predicted"/>
<name>A0ABW1X007_9ACTN</name>
<protein>
    <submittedName>
        <fullName evidence="2">DUF808 domain-containing protein</fullName>
    </submittedName>
</protein>
<keyword evidence="1" id="KW-1133">Transmembrane helix</keyword>
<dbReference type="PANTHER" id="PTHR30503:SF3">
    <property type="entry name" value="INNER MEMBRANE PROTEIN YEDI"/>
    <property type="match status" value="1"/>
</dbReference>
<keyword evidence="1" id="KW-0812">Transmembrane</keyword>
<evidence type="ECO:0000313" key="2">
    <source>
        <dbReference type="EMBL" id="MFC6395442.1"/>
    </source>
</evidence>
<keyword evidence="1" id="KW-0472">Membrane</keyword>
<accession>A0ABW1X007</accession>
<dbReference type="EMBL" id="JBHSUA010000002">
    <property type="protein sequence ID" value="MFC6395442.1"/>
    <property type="molecule type" value="Genomic_DNA"/>
</dbReference>
<dbReference type="RefSeq" id="WP_343886630.1">
    <property type="nucleotide sequence ID" value="NZ_BAAAKI010000017.1"/>
</dbReference>
<sequence>MAGGLAALLDDVAAIAKMASAASTKAVGLVVDDTAVTPRYVEGLQPARELPIIWRIAKGSIVNKMIILVGAMALSQWAEWLLAPILMLGGAYLCYEGVEKIWEIISGHGGEDEKPVLAEGAGGKEAEDKLVRGAVTTDFILSAEIMVLSLKEVAESSFVDRLFALLIVAFVITALVYGVVALIVKMDDAGLKMIESGRSENMGRMLLNGMPKVMSVLSTVGIAAMLWVGGHILLTNAAELGWHAPYDLVHHLEEPVSEIATVGSFLAWCVNTLCSALVGIIVGAILVALMHVLPFGKGHDAKTAAH</sequence>
<dbReference type="Pfam" id="PF05661">
    <property type="entry name" value="DUF808"/>
    <property type="match status" value="1"/>
</dbReference>
<dbReference type="Proteomes" id="UP001596266">
    <property type="component" value="Unassembled WGS sequence"/>
</dbReference>
<dbReference type="PANTHER" id="PTHR30503">
    <property type="entry name" value="INNER MEMBRANE PROTEIN YEDI"/>
    <property type="match status" value="1"/>
</dbReference>
<gene>
    <name evidence="2" type="ORF">ACFP57_00325</name>
</gene>
<dbReference type="PIRSF" id="PIRSF016660">
    <property type="entry name" value="YedI"/>
    <property type="match status" value="1"/>
</dbReference>
<feature type="transmembrane region" description="Helical" evidence="1">
    <location>
        <begin position="265"/>
        <end position="289"/>
    </location>
</feature>
<comment type="caution">
    <text evidence="2">The sequence shown here is derived from an EMBL/GenBank/DDBJ whole genome shotgun (WGS) entry which is preliminary data.</text>
</comment>
<dbReference type="InterPro" id="IPR008526">
    <property type="entry name" value="YedI"/>
</dbReference>
<evidence type="ECO:0000313" key="3">
    <source>
        <dbReference type="Proteomes" id="UP001596266"/>
    </source>
</evidence>
<feature type="transmembrane region" description="Helical" evidence="1">
    <location>
        <begin position="205"/>
        <end position="228"/>
    </location>
</feature>
<evidence type="ECO:0000256" key="1">
    <source>
        <dbReference type="SAM" id="Phobius"/>
    </source>
</evidence>
<organism evidence="2 3">
    <name type="scientific">Luteococcus sanguinis</name>
    <dbReference type="NCBI Taxonomy" id="174038"/>
    <lineage>
        <taxon>Bacteria</taxon>
        <taxon>Bacillati</taxon>
        <taxon>Actinomycetota</taxon>
        <taxon>Actinomycetes</taxon>
        <taxon>Propionibacteriales</taxon>
        <taxon>Propionibacteriaceae</taxon>
        <taxon>Luteococcus</taxon>
    </lineage>
</organism>
<reference evidence="3" key="1">
    <citation type="journal article" date="2019" name="Int. J. Syst. Evol. Microbiol.">
        <title>The Global Catalogue of Microorganisms (GCM) 10K type strain sequencing project: providing services to taxonomists for standard genome sequencing and annotation.</title>
        <authorList>
            <consortium name="The Broad Institute Genomics Platform"/>
            <consortium name="The Broad Institute Genome Sequencing Center for Infectious Disease"/>
            <person name="Wu L."/>
            <person name="Ma J."/>
        </authorList>
    </citation>
    <scope>NUCLEOTIDE SEQUENCE [LARGE SCALE GENOMIC DNA]</scope>
    <source>
        <strain evidence="3">CGMCC 1.15277</strain>
    </source>
</reference>
<keyword evidence="3" id="KW-1185">Reference proteome</keyword>
<feature type="transmembrane region" description="Helical" evidence="1">
    <location>
        <begin position="162"/>
        <end position="184"/>
    </location>
</feature>